<dbReference type="STRING" id="1764295.A0A5B8MI33"/>
<dbReference type="AlphaFoldDB" id="A0A5B8MI33"/>
<dbReference type="OrthoDB" id="8775810at2759"/>
<feature type="region of interest" description="Disordered" evidence="2">
    <location>
        <begin position="360"/>
        <end position="389"/>
    </location>
</feature>
<name>A0A5B8MI33_9CHLO</name>
<dbReference type="PANTHER" id="PTHR16517:SF7">
    <property type="entry name" value="PROTEIN KING TUBBY"/>
    <property type="match status" value="1"/>
</dbReference>
<feature type="region of interest" description="Disordered" evidence="2">
    <location>
        <begin position="1"/>
        <end position="33"/>
    </location>
</feature>
<evidence type="ECO:0000313" key="5">
    <source>
        <dbReference type="Proteomes" id="UP000316726"/>
    </source>
</evidence>
<comment type="similarity">
    <text evidence="1">Belongs to the TUB family.</text>
</comment>
<dbReference type="InterPro" id="IPR000007">
    <property type="entry name" value="Tubby_C"/>
</dbReference>
<dbReference type="PRINTS" id="PR01573">
    <property type="entry name" value="SUPERTUBBY"/>
</dbReference>
<feature type="domain" description="Tubby C-terminal" evidence="3">
    <location>
        <begin position="232"/>
        <end position="469"/>
    </location>
</feature>
<evidence type="ECO:0000256" key="1">
    <source>
        <dbReference type="ARBA" id="ARBA00007129"/>
    </source>
</evidence>
<dbReference type="Pfam" id="PF01167">
    <property type="entry name" value="Tub"/>
    <property type="match status" value="1"/>
</dbReference>
<keyword evidence="5" id="KW-1185">Reference proteome</keyword>
<dbReference type="Proteomes" id="UP000316726">
    <property type="component" value="Chromosome 3"/>
</dbReference>
<feature type="compositionally biased region" description="Acidic residues" evidence="2">
    <location>
        <begin position="1"/>
        <end position="12"/>
    </location>
</feature>
<dbReference type="InterPro" id="IPR025659">
    <property type="entry name" value="Tubby-like_C"/>
</dbReference>
<evidence type="ECO:0000256" key="2">
    <source>
        <dbReference type="SAM" id="MobiDB-lite"/>
    </source>
</evidence>
<gene>
    <name evidence="4" type="ORF">A3770_03p24690</name>
</gene>
<dbReference type="SUPFAM" id="SSF54518">
    <property type="entry name" value="Tubby C-terminal domain-like"/>
    <property type="match status" value="1"/>
</dbReference>
<dbReference type="Gene3D" id="3.20.90.10">
    <property type="entry name" value="Tubby Protein, Chain A"/>
    <property type="match status" value="1"/>
</dbReference>
<dbReference type="PANTHER" id="PTHR16517">
    <property type="entry name" value="TUBBY-RELATED"/>
    <property type="match status" value="1"/>
</dbReference>
<organism evidence="4 5">
    <name type="scientific">Chloropicon primus</name>
    <dbReference type="NCBI Taxonomy" id="1764295"/>
    <lineage>
        <taxon>Eukaryota</taxon>
        <taxon>Viridiplantae</taxon>
        <taxon>Chlorophyta</taxon>
        <taxon>Chloropicophyceae</taxon>
        <taxon>Chloropicales</taxon>
        <taxon>Chloropicaceae</taxon>
        <taxon>Chloropicon</taxon>
    </lineage>
</organism>
<feature type="region of interest" description="Disordered" evidence="2">
    <location>
        <begin position="46"/>
        <end position="86"/>
    </location>
</feature>
<protein>
    <submittedName>
        <fullName evidence="4">Tubby-like protein</fullName>
    </submittedName>
</protein>
<dbReference type="EMBL" id="CP031036">
    <property type="protein sequence ID" value="QDZ19951.1"/>
    <property type="molecule type" value="Genomic_DNA"/>
</dbReference>
<evidence type="ECO:0000313" key="4">
    <source>
        <dbReference type="EMBL" id="QDZ19951.1"/>
    </source>
</evidence>
<evidence type="ECO:0000259" key="3">
    <source>
        <dbReference type="Pfam" id="PF01167"/>
    </source>
</evidence>
<accession>A0A5B8MI33</accession>
<feature type="compositionally biased region" description="Polar residues" evidence="2">
    <location>
        <begin position="67"/>
        <end position="80"/>
    </location>
</feature>
<proteinExistence type="inferred from homology"/>
<feature type="compositionally biased region" description="Basic and acidic residues" evidence="2">
    <location>
        <begin position="367"/>
        <end position="376"/>
    </location>
</feature>
<reference evidence="4 5" key="1">
    <citation type="submission" date="2018-07" db="EMBL/GenBank/DDBJ databases">
        <title>The complete nuclear genome of the prasinophyte Chloropicon primus (CCMP1205).</title>
        <authorList>
            <person name="Pombert J.-F."/>
            <person name="Otis C."/>
            <person name="Turmel M."/>
            <person name="Lemieux C."/>
        </authorList>
    </citation>
    <scope>NUCLEOTIDE SEQUENCE [LARGE SCALE GENOMIC DNA]</scope>
    <source>
        <strain evidence="4 5">CCMP1205</strain>
    </source>
</reference>
<sequence>MASWSPEEEGGDLEGGSSQGGSSPSSPSVRDKIALGLAAVKRNLAKAFSDPGSGEGPRRDGDLSPEVSPTQRKLGPNSSIPRGGVVGCEVTRMSKKEGRRRRGRVWADHADALAPAAAGAEASLPLWLLPRADSKQRQPDWADGLPPDFLERLAHQLNESCSTEEWDTVQNVYNASAVCRTWRAAIRRACFERSALRTSQNTPRASRKRAVRRTLSDRMLCHPSQLIERLATTEDTIHCYIVREKTRGPFSYKRYRLVLGEDYSKQGKTLLVANHHLLATKSAYNIYLSSSEEAYSSSKRLGHLQSSPYGTTFELHSATKMSGSGSVRRTKSGNIKYSFNMLGGRGPRSVQVNLADEEALGAGGVGPDEHPPREESSGAGDGWGHDEPETVLENKLPRWHELLQCWCLDFGGRVKCASVKNFQLVSRDDPDEIILQFGKVEPDVFTMDFKPKLLSAQQAFMICLSSFDSKLSCF</sequence>